<dbReference type="EMBL" id="JAROCA020000001">
    <property type="protein sequence ID" value="MDY0405511.1"/>
    <property type="molecule type" value="Genomic_DNA"/>
</dbReference>
<dbReference type="SUPFAM" id="SSF52374">
    <property type="entry name" value="Nucleotidylyl transferase"/>
    <property type="match status" value="1"/>
</dbReference>
<evidence type="ECO:0000256" key="8">
    <source>
        <dbReference type="ARBA" id="ARBA00023027"/>
    </source>
</evidence>
<dbReference type="CDD" id="cd02165">
    <property type="entry name" value="NMNAT"/>
    <property type="match status" value="1"/>
</dbReference>
<protein>
    <recommendedName>
        <fullName evidence="10">Probable nicotinate-nucleotide adenylyltransferase</fullName>
        <ecNumber evidence="10">2.7.7.18</ecNumber>
    </recommendedName>
    <alternativeName>
        <fullName evidence="10">Deamido-NAD(+) diphosphorylase</fullName>
    </alternativeName>
    <alternativeName>
        <fullName evidence="10">Deamido-NAD(+) pyrophosphorylase</fullName>
    </alternativeName>
    <alternativeName>
        <fullName evidence="10">Nicotinate mononucleotide adenylyltransferase</fullName>
        <shortName evidence="10">NaMN adenylyltransferase</shortName>
    </alternativeName>
</protein>
<keyword evidence="5 10" id="KW-0548">Nucleotidyltransferase</keyword>
<comment type="pathway">
    <text evidence="2 10">Cofactor biosynthesis; NAD(+) biosynthesis; deamido-NAD(+) from nicotinate D-ribonucleotide: step 1/1.</text>
</comment>
<keyword evidence="3 10" id="KW-0662">Pyridine nucleotide biosynthesis</keyword>
<comment type="caution">
    <text evidence="12">The sequence shown here is derived from an EMBL/GenBank/DDBJ whole genome shotgun (WGS) entry which is preliminary data.</text>
</comment>
<reference evidence="12 13" key="1">
    <citation type="submission" date="2023-10" db="EMBL/GenBank/DDBJ databases">
        <title>179-bfca-hs.</title>
        <authorList>
            <person name="Miliotis G."/>
            <person name="Sengupta P."/>
            <person name="Hameed A."/>
            <person name="Chuvochina M."/>
            <person name="Mcdonagh F."/>
            <person name="Simpson A.C."/>
            <person name="Singh N.K."/>
            <person name="Rekha P.D."/>
            <person name="Raman K."/>
            <person name="Hugenholtz P."/>
            <person name="Venkateswaran K."/>
        </authorList>
    </citation>
    <scope>NUCLEOTIDE SEQUENCE [LARGE SCALE GENOMIC DNA]</scope>
    <source>
        <strain evidence="12 13">179-BFC-A-HS</strain>
    </source>
</reference>
<proteinExistence type="inferred from homology"/>
<dbReference type="InterPro" id="IPR014729">
    <property type="entry name" value="Rossmann-like_a/b/a_fold"/>
</dbReference>
<evidence type="ECO:0000256" key="7">
    <source>
        <dbReference type="ARBA" id="ARBA00022840"/>
    </source>
</evidence>
<dbReference type="PANTHER" id="PTHR39321">
    <property type="entry name" value="NICOTINATE-NUCLEOTIDE ADENYLYLTRANSFERASE-RELATED"/>
    <property type="match status" value="1"/>
</dbReference>
<gene>
    <name evidence="10" type="primary">nadD</name>
    <name evidence="12" type="ORF">P5G51_008960</name>
</gene>
<dbReference type="InterPro" id="IPR004821">
    <property type="entry name" value="Cyt_trans-like"/>
</dbReference>
<dbReference type="EC" id="2.7.7.18" evidence="10"/>
<dbReference type="NCBIfam" id="NF000840">
    <property type="entry name" value="PRK00071.1-3"/>
    <property type="match status" value="1"/>
</dbReference>
<dbReference type="Gene3D" id="3.40.50.620">
    <property type="entry name" value="HUPs"/>
    <property type="match status" value="1"/>
</dbReference>
<accession>A0ABU5CGU2</accession>
<dbReference type="NCBIfam" id="NF000841">
    <property type="entry name" value="PRK00071.1-4"/>
    <property type="match status" value="1"/>
</dbReference>
<evidence type="ECO:0000256" key="10">
    <source>
        <dbReference type="HAMAP-Rule" id="MF_00244"/>
    </source>
</evidence>
<keyword evidence="8 10" id="KW-0520">NAD</keyword>
<dbReference type="Proteomes" id="UP001228376">
    <property type="component" value="Unassembled WGS sequence"/>
</dbReference>
<evidence type="ECO:0000256" key="9">
    <source>
        <dbReference type="ARBA" id="ARBA00048721"/>
    </source>
</evidence>
<dbReference type="InterPro" id="IPR005248">
    <property type="entry name" value="NadD/NMNAT"/>
</dbReference>
<dbReference type="NCBIfam" id="TIGR00482">
    <property type="entry name" value="nicotinate (nicotinamide) nucleotide adenylyltransferase"/>
    <property type="match status" value="1"/>
</dbReference>
<dbReference type="Pfam" id="PF01467">
    <property type="entry name" value="CTP_transf_like"/>
    <property type="match status" value="1"/>
</dbReference>
<evidence type="ECO:0000259" key="11">
    <source>
        <dbReference type="Pfam" id="PF01467"/>
    </source>
</evidence>
<dbReference type="PANTHER" id="PTHR39321:SF3">
    <property type="entry name" value="PHOSPHOPANTETHEINE ADENYLYLTRANSFERASE"/>
    <property type="match status" value="1"/>
</dbReference>
<organism evidence="12 13">
    <name type="scientific">Tigheibacillus jepli</name>
    <dbReference type="NCBI Taxonomy" id="3035914"/>
    <lineage>
        <taxon>Bacteria</taxon>
        <taxon>Bacillati</taxon>
        <taxon>Bacillota</taxon>
        <taxon>Bacilli</taxon>
        <taxon>Bacillales</taxon>
        <taxon>Bacillaceae</taxon>
        <taxon>Tigheibacillus</taxon>
    </lineage>
</organism>
<evidence type="ECO:0000256" key="1">
    <source>
        <dbReference type="ARBA" id="ARBA00002324"/>
    </source>
</evidence>
<keyword evidence="4 10" id="KW-0808">Transferase</keyword>
<comment type="similarity">
    <text evidence="10">Belongs to the NadD family.</text>
</comment>
<evidence type="ECO:0000256" key="3">
    <source>
        <dbReference type="ARBA" id="ARBA00022642"/>
    </source>
</evidence>
<evidence type="ECO:0000256" key="4">
    <source>
        <dbReference type="ARBA" id="ARBA00022679"/>
    </source>
</evidence>
<feature type="domain" description="Cytidyltransferase-like" evidence="11">
    <location>
        <begin position="6"/>
        <end position="161"/>
    </location>
</feature>
<name>A0ABU5CGU2_9BACI</name>
<dbReference type="RefSeq" id="WP_306066284.1">
    <property type="nucleotide sequence ID" value="NZ_JAROCA020000001.1"/>
</dbReference>
<evidence type="ECO:0000256" key="6">
    <source>
        <dbReference type="ARBA" id="ARBA00022741"/>
    </source>
</evidence>
<keyword evidence="7 10" id="KW-0067">ATP-binding</keyword>
<dbReference type="GO" id="GO:0004515">
    <property type="term" value="F:nicotinate-nucleotide adenylyltransferase activity"/>
    <property type="evidence" value="ECO:0007669"/>
    <property type="project" value="UniProtKB-EC"/>
</dbReference>
<evidence type="ECO:0000256" key="5">
    <source>
        <dbReference type="ARBA" id="ARBA00022695"/>
    </source>
</evidence>
<evidence type="ECO:0000313" key="13">
    <source>
        <dbReference type="Proteomes" id="UP001228376"/>
    </source>
</evidence>
<keyword evidence="6 10" id="KW-0547">Nucleotide-binding</keyword>
<sequence>MVNIGIFGGTFDPPHVGHLMLVEQVRSQLNLDEVWFIPSNEPPHKHAARASVEERLQMVERAIKNNPSFRLNTIEVKREGKSYTIDTIKSLKAAFPNDQFFFIIGADEVAYLPKWHRIDELAKLIQFVGVKRSGYSLETSYPVSIVNILGVDISSSAIRDRIANGQSVKYLVPDAVEDFIKERNIYGYRNSQVDRKTPADE</sequence>
<comment type="function">
    <text evidence="1 10">Catalyzes the reversible adenylation of nicotinate mononucleotide (NaMN) to nicotinic acid adenine dinucleotide (NaAD).</text>
</comment>
<dbReference type="HAMAP" id="MF_00244">
    <property type="entry name" value="NaMN_adenylyltr"/>
    <property type="match status" value="1"/>
</dbReference>
<keyword evidence="13" id="KW-1185">Reference proteome</keyword>
<evidence type="ECO:0000256" key="2">
    <source>
        <dbReference type="ARBA" id="ARBA00005019"/>
    </source>
</evidence>
<dbReference type="NCBIfam" id="TIGR00125">
    <property type="entry name" value="cyt_tran_rel"/>
    <property type="match status" value="1"/>
</dbReference>
<evidence type="ECO:0000313" key="12">
    <source>
        <dbReference type="EMBL" id="MDY0405511.1"/>
    </source>
</evidence>
<comment type="catalytic activity">
    <reaction evidence="9 10">
        <text>nicotinate beta-D-ribonucleotide + ATP + H(+) = deamido-NAD(+) + diphosphate</text>
        <dbReference type="Rhea" id="RHEA:22860"/>
        <dbReference type="ChEBI" id="CHEBI:15378"/>
        <dbReference type="ChEBI" id="CHEBI:30616"/>
        <dbReference type="ChEBI" id="CHEBI:33019"/>
        <dbReference type="ChEBI" id="CHEBI:57502"/>
        <dbReference type="ChEBI" id="CHEBI:58437"/>
        <dbReference type="EC" id="2.7.7.18"/>
    </reaction>
</comment>